<reference evidence="2" key="1">
    <citation type="submission" date="2023-07" db="EMBL/GenBank/DDBJ databases">
        <authorList>
            <consortium name="CYATHOMIX"/>
        </authorList>
    </citation>
    <scope>NUCLEOTIDE SEQUENCE</scope>
    <source>
        <strain evidence="2">N/A</strain>
    </source>
</reference>
<feature type="region of interest" description="Disordered" evidence="1">
    <location>
        <begin position="352"/>
        <end position="384"/>
    </location>
</feature>
<sequence>MDITPVVTPHDFKTAEYPNPAPDAHAHVIPALQDVVGVLPHTVEELTAAQLRRVFAFIATSGRAHPEPQAADTTLLTPEQQRHIARIVFHIRKLAAVLDCANNIFLNTQTLLLRTDKASISYARYMAYIHIIQHIITGITVHRDIISEALLSHFFTRSQSFLDTLVGYQISESVIMEKLMAVSAAVAHAIRLTRTLEYYQMEFVMTHLRQKVTKIDKQYTQLAIPSVQIPFVPTTYIQALRWWQENYEEQLHGPLTEDYLEIAHSEDPFAQQQKKRFVRVEFQSDQPQLATTPAALNISALSPTQPMQTEDAIRSTQAPQSPSPSPSESHSSPVIIPLTRISAPVTELERNQSIPPVLSPQVNPVAREGGLDSSQQLEAAEPSSASTIRLDFYRHVFFVKVMGTSAPNAVW</sequence>
<evidence type="ECO:0000256" key="1">
    <source>
        <dbReference type="SAM" id="MobiDB-lite"/>
    </source>
</evidence>
<dbReference type="AlphaFoldDB" id="A0AA36GFJ9"/>
<dbReference type="EMBL" id="CATQJL010000112">
    <property type="protein sequence ID" value="CAJ0592644.1"/>
    <property type="molecule type" value="Genomic_DNA"/>
</dbReference>
<feature type="region of interest" description="Disordered" evidence="1">
    <location>
        <begin position="293"/>
        <end position="334"/>
    </location>
</feature>
<accession>A0AA36GFJ9</accession>
<organism evidence="2 3">
    <name type="scientific">Cylicocyclus nassatus</name>
    <name type="common">Nematode worm</name>
    <dbReference type="NCBI Taxonomy" id="53992"/>
    <lineage>
        <taxon>Eukaryota</taxon>
        <taxon>Metazoa</taxon>
        <taxon>Ecdysozoa</taxon>
        <taxon>Nematoda</taxon>
        <taxon>Chromadorea</taxon>
        <taxon>Rhabditida</taxon>
        <taxon>Rhabditina</taxon>
        <taxon>Rhabditomorpha</taxon>
        <taxon>Strongyloidea</taxon>
        <taxon>Strongylidae</taxon>
        <taxon>Cylicocyclus</taxon>
    </lineage>
</organism>
<feature type="compositionally biased region" description="Polar residues" evidence="1">
    <location>
        <begin position="299"/>
        <end position="318"/>
    </location>
</feature>
<protein>
    <submittedName>
        <fullName evidence="2">Uncharacterized protein</fullName>
    </submittedName>
</protein>
<comment type="caution">
    <text evidence="2">The sequence shown here is derived from an EMBL/GenBank/DDBJ whole genome shotgun (WGS) entry which is preliminary data.</text>
</comment>
<name>A0AA36GFJ9_CYLNA</name>
<keyword evidence="3" id="KW-1185">Reference proteome</keyword>
<evidence type="ECO:0000313" key="2">
    <source>
        <dbReference type="EMBL" id="CAJ0592644.1"/>
    </source>
</evidence>
<evidence type="ECO:0000313" key="3">
    <source>
        <dbReference type="Proteomes" id="UP001176961"/>
    </source>
</evidence>
<proteinExistence type="predicted"/>
<feature type="compositionally biased region" description="Polar residues" evidence="1">
    <location>
        <begin position="372"/>
        <end position="384"/>
    </location>
</feature>
<dbReference type="Proteomes" id="UP001176961">
    <property type="component" value="Unassembled WGS sequence"/>
</dbReference>
<gene>
    <name evidence="2" type="ORF">CYNAS_LOCUS4627</name>
</gene>